<dbReference type="PANTHER" id="PTHR38103">
    <property type="entry name" value="RECOMBINATION-ASSOCIATED PROTEIN RDGC"/>
    <property type="match status" value="1"/>
</dbReference>
<name>A0AA41L881_9BURK</name>
<dbReference type="EMBL" id="JAHTGR010000006">
    <property type="protein sequence ID" value="MBV6321970.1"/>
    <property type="molecule type" value="Genomic_DNA"/>
</dbReference>
<dbReference type="SMART" id="SM00843">
    <property type="entry name" value="Ftsk_gamma"/>
    <property type="match status" value="1"/>
</dbReference>
<evidence type="ECO:0000313" key="7">
    <source>
        <dbReference type="EMBL" id="MBV6321970.1"/>
    </source>
</evidence>
<evidence type="ECO:0000313" key="10">
    <source>
        <dbReference type="Proteomes" id="UP001162889"/>
    </source>
</evidence>
<comment type="similarity">
    <text evidence="2">Belongs to the RdgC family.</text>
</comment>
<comment type="caution">
    <text evidence="7">The sequence shown here is derived from an EMBL/GenBank/DDBJ whole genome shotgun (WGS) entry which is preliminary data.</text>
</comment>
<evidence type="ECO:0000256" key="4">
    <source>
        <dbReference type="ARBA" id="ARBA00022490"/>
    </source>
</evidence>
<comment type="subcellular location">
    <subcellularLocation>
        <location evidence="1">Cytoplasm</location>
        <location evidence="1">Nucleoid</location>
    </subcellularLocation>
</comment>
<dbReference type="Pfam" id="PF04381">
    <property type="entry name" value="RdgC"/>
    <property type="match status" value="1"/>
</dbReference>
<reference evidence="7" key="1">
    <citation type="submission" date="2021-07" db="EMBL/GenBank/DDBJ databases">
        <title>Characterization of violacein-producing bacteria and related species.</title>
        <authorList>
            <person name="Wilson H.S."/>
            <person name="De Leon M.E."/>
        </authorList>
    </citation>
    <scope>NUCLEOTIDE SEQUENCE</scope>
    <source>
        <strain evidence="7">HSC-15S17</strain>
    </source>
</reference>
<dbReference type="GO" id="GO:0003690">
    <property type="term" value="F:double-stranded DNA binding"/>
    <property type="evidence" value="ECO:0007669"/>
    <property type="project" value="TreeGrafter"/>
</dbReference>
<evidence type="ECO:0000256" key="1">
    <source>
        <dbReference type="ARBA" id="ARBA00004453"/>
    </source>
</evidence>
<dbReference type="Pfam" id="PF09397">
    <property type="entry name" value="FtsK_gamma"/>
    <property type="match status" value="1"/>
</dbReference>
<dbReference type="Proteomes" id="UP001162889">
    <property type="component" value="Unassembled WGS sequence"/>
</dbReference>
<evidence type="ECO:0000256" key="3">
    <source>
        <dbReference type="ARBA" id="ARBA00022296"/>
    </source>
</evidence>
<organism evidence="7 9">
    <name type="scientific">Duganella violaceipulchra</name>
    <dbReference type="NCBI Taxonomy" id="2849652"/>
    <lineage>
        <taxon>Bacteria</taxon>
        <taxon>Pseudomonadati</taxon>
        <taxon>Pseudomonadota</taxon>
        <taxon>Betaproteobacteria</taxon>
        <taxon>Burkholderiales</taxon>
        <taxon>Oxalobacteraceae</taxon>
        <taxon>Telluria group</taxon>
        <taxon>Duganella</taxon>
    </lineage>
</organism>
<sequence length="392" mass="42512">MFKNLQMYRLPGFLTSAESLNRMLAQQAFAPAGSNELLREGWEPPRPAGELVHVINGQFLLKLTTESKVLPAAVINQVTKARAAEMEEAQGFAPGKKAMKELRERVADELLPRAFPKRDSTWVWIDPVNGWLVVGAASPAKADQVIRLLLKAVDKFPVESLRVQRSPVGVMTEWLQADDAPAGFTVDMDATLQATGESKAQVQWKRHTLEADELRRHIAAGKQCIRLAMTWDSKISFVLDQSLAVKSVKLLDVLTEKNYAKDDAERFDGDFALVSGELAKLLADLVEALGGVAEGEPPVTRPAAGDEPVQPQRAVMRLGGIPDGDGSATDPLYPAAVALVREQDRASISLVQRVLRITYNRASSLLQAMEAADVVGSTQGVYVVANVAGVAA</sequence>
<keyword evidence="5" id="KW-0233">DNA recombination</keyword>
<dbReference type="GO" id="GO:0006310">
    <property type="term" value="P:DNA recombination"/>
    <property type="evidence" value="ECO:0007669"/>
    <property type="project" value="UniProtKB-KW"/>
</dbReference>
<dbReference type="EMBL" id="JALJZU010000001">
    <property type="protein sequence ID" value="MCP2007034.1"/>
    <property type="molecule type" value="Genomic_DNA"/>
</dbReference>
<evidence type="ECO:0000313" key="9">
    <source>
        <dbReference type="Proteomes" id="UP001155901"/>
    </source>
</evidence>
<evidence type="ECO:0000259" key="6">
    <source>
        <dbReference type="SMART" id="SM00843"/>
    </source>
</evidence>
<dbReference type="PANTHER" id="PTHR38103:SF1">
    <property type="entry name" value="RECOMBINATION-ASSOCIATED PROTEIN RDGC"/>
    <property type="match status" value="1"/>
</dbReference>
<dbReference type="NCBIfam" id="NF001464">
    <property type="entry name" value="PRK00321.1-5"/>
    <property type="match status" value="1"/>
</dbReference>
<dbReference type="Proteomes" id="UP001155901">
    <property type="component" value="Unassembled WGS sequence"/>
</dbReference>
<keyword evidence="10" id="KW-1185">Reference proteome</keyword>
<proteinExistence type="inferred from homology"/>
<evidence type="ECO:0000256" key="5">
    <source>
        <dbReference type="ARBA" id="ARBA00023172"/>
    </source>
</evidence>
<accession>A0AA41L881</accession>
<dbReference type="GO" id="GO:0000018">
    <property type="term" value="P:regulation of DNA recombination"/>
    <property type="evidence" value="ECO:0007669"/>
    <property type="project" value="TreeGrafter"/>
</dbReference>
<feature type="domain" description="FtsK gamma" evidence="6">
    <location>
        <begin position="326"/>
        <end position="386"/>
    </location>
</feature>
<dbReference type="InterPro" id="IPR018541">
    <property type="entry name" value="Ftsk_gamma"/>
</dbReference>
<evidence type="ECO:0000256" key="2">
    <source>
        <dbReference type="ARBA" id="ARBA00008657"/>
    </source>
</evidence>
<dbReference type="InterPro" id="IPR007476">
    <property type="entry name" value="RdgC"/>
</dbReference>
<dbReference type="AlphaFoldDB" id="A0AA41L881"/>
<reference evidence="8" key="2">
    <citation type="submission" date="2022-03" db="EMBL/GenBank/DDBJ databases">
        <title>Genome Encyclopedia of Bacteria and Archaea VI: Functional Genomics of Type Strains.</title>
        <authorList>
            <person name="Whitman W."/>
        </authorList>
    </citation>
    <scope>NUCLEOTIDE SEQUENCE</scope>
    <source>
        <strain evidence="8">HSC-15S17</strain>
    </source>
</reference>
<keyword evidence="4" id="KW-0963">Cytoplasm</keyword>
<evidence type="ECO:0000313" key="8">
    <source>
        <dbReference type="EMBL" id="MCP2007034.1"/>
    </source>
</evidence>
<dbReference type="NCBIfam" id="NF001463">
    <property type="entry name" value="PRK00321.1-4"/>
    <property type="match status" value="1"/>
</dbReference>
<dbReference type="GO" id="GO:0043590">
    <property type="term" value="C:bacterial nucleoid"/>
    <property type="evidence" value="ECO:0007669"/>
    <property type="project" value="TreeGrafter"/>
</dbReference>
<protein>
    <recommendedName>
        <fullName evidence="3">Recombination-associated protein RdgC</fullName>
    </recommendedName>
</protein>
<gene>
    <name evidence="7" type="ORF">KVP70_13560</name>
    <name evidence="8" type="ORF">L1274_000722</name>
</gene>